<feature type="transmembrane region" description="Helical" evidence="1">
    <location>
        <begin position="360"/>
        <end position="380"/>
    </location>
</feature>
<dbReference type="Gene3D" id="1.20.1640.10">
    <property type="entry name" value="Multidrug efflux transporter AcrB transmembrane domain"/>
    <property type="match status" value="2"/>
</dbReference>
<feature type="transmembrane region" description="Helical" evidence="1">
    <location>
        <begin position="536"/>
        <end position="558"/>
    </location>
</feature>
<dbReference type="Gene3D" id="3.30.70.1440">
    <property type="entry name" value="Multidrug efflux transporter AcrB pore domain"/>
    <property type="match status" value="1"/>
</dbReference>
<protein>
    <submittedName>
        <fullName evidence="2">Efflux RND transporter permease subunit</fullName>
    </submittedName>
</protein>
<dbReference type="Pfam" id="PF00873">
    <property type="entry name" value="ACR_tran"/>
    <property type="match status" value="1"/>
</dbReference>
<feature type="transmembrane region" description="Helical" evidence="1">
    <location>
        <begin position="386"/>
        <end position="406"/>
    </location>
</feature>
<dbReference type="SUPFAM" id="SSF82693">
    <property type="entry name" value="Multidrug efflux transporter AcrB pore domain, PN1, PN2, PC1 and PC2 subdomains"/>
    <property type="match status" value="3"/>
</dbReference>
<reference evidence="3" key="1">
    <citation type="journal article" date="2019" name="Int. J. Syst. Evol. Microbiol.">
        <title>The Global Catalogue of Microorganisms (GCM) 10K type strain sequencing project: providing services to taxonomists for standard genome sequencing and annotation.</title>
        <authorList>
            <consortium name="The Broad Institute Genomics Platform"/>
            <consortium name="The Broad Institute Genome Sequencing Center for Infectious Disease"/>
            <person name="Wu L."/>
            <person name="Ma J."/>
        </authorList>
    </citation>
    <scope>NUCLEOTIDE SEQUENCE [LARGE SCALE GENOMIC DNA]</scope>
    <source>
        <strain evidence="3">CGMCC 4.7242</strain>
    </source>
</reference>
<dbReference type="Proteomes" id="UP001597353">
    <property type="component" value="Unassembled WGS sequence"/>
</dbReference>
<keyword evidence="1" id="KW-1133">Transmembrane helix</keyword>
<accession>A0ABW4S1E1</accession>
<keyword evidence="1" id="KW-0812">Transmembrane</keyword>
<gene>
    <name evidence="2" type="ORF">ACFSGJ_03615</name>
</gene>
<dbReference type="SUPFAM" id="SSF82714">
    <property type="entry name" value="Multidrug efflux transporter AcrB TolC docking domain, DN and DC subdomains"/>
    <property type="match status" value="1"/>
</dbReference>
<dbReference type="PRINTS" id="PR00702">
    <property type="entry name" value="ACRIFLAVINRP"/>
</dbReference>
<dbReference type="PANTHER" id="PTHR32063:SF0">
    <property type="entry name" value="SWARMING MOTILITY PROTEIN SWRC"/>
    <property type="match status" value="1"/>
</dbReference>
<dbReference type="EMBL" id="JBHUGH010000002">
    <property type="protein sequence ID" value="MFD1911300.1"/>
    <property type="molecule type" value="Genomic_DNA"/>
</dbReference>
<name>A0ABW4S1E1_9RHOB</name>
<dbReference type="InterPro" id="IPR001036">
    <property type="entry name" value="Acrflvin-R"/>
</dbReference>
<organism evidence="2 3">
    <name type="scientific">Halodurantibacterium flavum</name>
    <dbReference type="NCBI Taxonomy" id="1382802"/>
    <lineage>
        <taxon>Bacteria</taxon>
        <taxon>Pseudomonadati</taxon>
        <taxon>Pseudomonadota</taxon>
        <taxon>Alphaproteobacteria</taxon>
        <taxon>Rhodobacterales</taxon>
        <taxon>Paracoccaceae</taxon>
        <taxon>Halodurantibacterium</taxon>
    </lineage>
</organism>
<keyword evidence="1" id="KW-0472">Membrane</keyword>
<feature type="transmembrane region" description="Helical" evidence="1">
    <location>
        <begin position="427"/>
        <end position="447"/>
    </location>
</feature>
<dbReference type="Gene3D" id="3.30.2090.10">
    <property type="entry name" value="Multidrug efflux transporter AcrB TolC docking domain, DN and DC subdomains"/>
    <property type="match status" value="1"/>
</dbReference>
<comment type="caution">
    <text evidence="2">The sequence shown here is derived from an EMBL/GenBank/DDBJ whole genome shotgun (WGS) entry which is preliminary data.</text>
</comment>
<keyword evidence="3" id="KW-1185">Reference proteome</keyword>
<dbReference type="Gene3D" id="3.30.70.1430">
    <property type="entry name" value="Multidrug efflux transporter AcrB pore domain"/>
    <property type="match status" value="2"/>
</dbReference>
<feature type="transmembrane region" description="Helical" evidence="1">
    <location>
        <begin position="336"/>
        <end position="353"/>
    </location>
</feature>
<dbReference type="InterPro" id="IPR027463">
    <property type="entry name" value="AcrB_DN_DC_subdom"/>
</dbReference>
<dbReference type="SUPFAM" id="SSF82866">
    <property type="entry name" value="Multidrug efflux transporter AcrB transmembrane domain"/>
    <property type="match status" value="1"/>
</dbReference>
<evidence type="ECO:0000256" key="1">
    <source>
        <dbReference type="SAM" id="Phobius"/>
    </source>
</evidence>
<dbReference type="Gene3D" id="3.30.70.1320">
    <property type="entry name" value="Multidrug efflux transporter AcrB pore domain like"/>
    <property type="match status" value="1"/>
</dbReference>
<feature type="transmembrane region" description="Helical" evidence="1">
    <location>
        <begin position="459"/>
        <end position="481"/>
    </location>
</feature>
<dbReference type="PANTHER" id="PTHR32063">
    <property type="match status" value="1"/>
</dbReference>
<evidence type="ECO:0000313" key="2">
    <source>
        <dbReference type="EMBL" id="MFD1911300.1"/>
    </source>
</evidence>
<dbReference type="RefSeq" id="WP_390259575.1">
    <property type="nucleotide sequence ID" value="NZ_JBHUGH010000002.1"/>
</dbReference>
<proteinExistence type="predicted"/>
<sequence>MFLTRISIAQPVFTTMMMVAVVAFGLIGWRSIPIDRFPAIDYPVVAVMTPFSGASPETVESDVTRLIEDELSTLAGIDRITSTSAQGHSSVIALFTLETRSATAVQDVRDSVAAITPDLPSGADAPQVVRFNPTDDPVVTLALSSANLGPGGLSRLAEDEIVPRLTAIPGVGTASLVGAVKDQITVAPDPDLLRAHGLGVADLADALRRDNLRVPGGALNSGAQTLSVQMNAEVTSAEDLGDLVIATQGAGQIRLRDLASVTRGTSDPESLAFHNGQPALAIEVVRADGANTVAVAHAVAALVSELNGGELPADARLDILTNEATAIEDNYETVRSTLFEGAVLAVVIVFFFLNSWRSTVITALTLPIAFLGTLAVIGMLGFTLNMLTMLALTLSVGILIDDAIVVRENITRHLHMGKDHHRAALDGTAEIGLAVVATTLALCAVFLPLAFMDGIVGRFFVQFGITVTVAVLISLFVSFTLDPMLSSVWHDPASQPGTRRGVFGRAVARFGDGFDRLGERYSRLLAICLRWRKTTVALALACLIASLSLFPLLGFEFLPAGDEGRISVEVKTATGSSRDYTALKTGQIAAIVADMPEVAGIYTAVAAGSGSGDNAARMEITLVPLAGRTASADEMVVRMRAALAQIPGVDLGIVSVGGAGGGGAPIEMSVRGRMATIWRGRRGISRR</sequence>
<evidence type="ECO:0000313" key="3">
    <source>
        <dbReference type="Proteomes" id="UP001597353"/>
    </source>
</evidence>
<feature type="transmembrane region" description="Helical" evidence="1">
    <location>
        <begin position="12"/>
        <end position="29"/>
    </location>
</feature>